<keyword evidence="9" id="KW-1185">Reference proteome</keyword>
<evidence type="ECO:0000259" key="7">
    <source>
        <dbReference type="Pfam" id="PF15665"/>
    </source>
</evidence>
<feature type="coiled-coil region" evidence="5">
    <location>
        <begin position="583"/>
        <end position="677"/>
    </location>
</feature>
<feature type="coiled-coil region" evidence="5">
    <location>
        <begin position="939"/>
        <end position="999"/>
    </location>
</feature>
<name>A0A507FHW3_9FUNG</name>
<feature type="compositionally biased region" description="Basic and acidic residues" evidence="6">
    <location>
        <begin position="111"/>
        <end position="122"/>
    </location>
</feature>
<feature type="compositionally biased region" description="Polar residues" evidence="6">
    <location>
        <begin position="125"/>
        <end position="136"/>
    </location>
</feature>
<dbReference type="PANTHER" id="PTHR18870:SF9">
    <property type="entry name" value="PROTEIN TAG-278-RELATED"/>
    <property type="match status" value="1"/>
</dbReference>
<evidence type="ECO:0000313" key="9">
    <source>
        <dbReference type="Proteomes" id="UP000320333"/>
    </source>
</evidence>
<dbReference type="Pfam" id="PF15665">
    <property type="entry name" value="FAM184"/>
    <property type="match status" value="1"/>
</dbReference>
<organism evidence="8 9">
    <name type="scientific">Chytriomyces confervae</name>
    <dbReference type="NCBI Taxonomy" id="246404"/>
    <lineage>
        <taxon>Eukaryota</taxon>
        <taxon>Fungi</taxon>
        <taxon>Fungi incertae sedis</taxon>
        <taxon>Chytridiomycota</taxon>
        <taxon>Chytridiomycota incertae sedis</taxon>
        <taxon>Chytridiomycetes</taxon>
        <taxon>Chytridiales</taxon>
        <taxon>Chytriomycetaceae</taxon>
        <taxon>Chytriomyces</taxon>
    </lineage>
</organism>
<proteinExistence type="predicted"/>
<keyword evidence="4" id="KW-1015">Disulfide bond</keyword>
<reference evidence="8 9" key="1">
    <citation type="journal article" date="2019" name="Sci. Rep.">
        <title>Comparative genomics of chytrid fungi reveal insights into the obligate biotrophic and pathogenic lifestyle of Synchytrium endobioticum.</title>
        <authorList>
            <person name="van de Vossenberg B.T.L.H."/>
            <person name="Warris S."/>
            <person name="Nguyen H.D.T."/>
            <person name="van Gent-Pelzer M.P.E."/>
            <person name="Joly D.L."/>
            <person name="van de Geest H.C."/>
            <person name="Bonants P.J.M."/>
            <person name="Smith D.S."/>
            <person name="Levesque C.A."/>
            <person name="van der Lee T.A.J."/>
        </authorList>
    </citation>
    <scope>NUCLEOTIDE SEQUENCE [LARGE SCALE GENOMIC DNA]</scope>
    <source>
        <strain evidence="8 9">CBS 675.73</strain>
    </source>
</reference>
<evidence type="ECO:0000256" key="3">
    <source>
        <dbReference type="ARBA" id="ARBA00023128"/>
    </source>
</evidence>
<feature type="region of interest" description="Disordered" evidence="6">
    <location>
        <begin position="1101"/>
        <end position="1129"/>
    </location>
</feature>
<feature type="compositionally biased region" description="Pro residues" evidence="6">
    <location>
        <begin position="1120"/>
        <end position="1129"/>
    </location>
</feature>
<evidence type="ECO:0000256" key="1">
    <source>
        <dbReference type="ARBA" id="ARBA00004173"/>
    </source>
</evidence>
<feature type="region of interest" description="Disordered" evidence="6">
    <location>
        <begin position="111"/>
        <end position="149"/>
    </location>
</feature>
<dbReference type="OrthoDB" id="75801at2759"/>
<keyword evidence="3" id="KW-0496">Mitochondrion</keyword>
<feature type="coiled-coil region" evidence="5">
    <location>
        <begin position="286"/>
        <end position="543"/>
    </location>
</feature>
<dbReference type="GO" id="GO:0005739">
    <property type="term" value="C:mitochondrion"/>
    <property type="evidence" value="ECO:0007669"/>
    <property type="project" value="UniProtKB-SubCell"/>
</dbReference>
<feature type="coiled-coil region" evidence="5">
    <location>
        <begin position="203"/>
        <end position="230"/>
    </location>
</feature>
<feature type="domain" description="Protein FAM184A/B N-terminal" evidence="7">
    <location>
        <begin position="173"/>
        <end position="369"/>
    </location>
</feature>
<sequence length="1153" mass="133417">MTSAPPSSQQRRQCWAQRDAYFACLNKNNLWLNGLEITGGHDAIVALDTTKPLAIKFEDDKSLSKEEKERLFVCKEDASKFEKECLASWVFHFSMLRVKELQTKHLVEHQKQKEDALRDKKAMSSVASTRRTSKMPNSRGGGSVPDKTAEKGVIAPPEVVFKMSKKIAQLTKVIYYLNTKNEDHNVEIQSLIDAYEDELTETIKDGTLQIETMKNQLRDAQEKSKLCEETIDAHVRTIDSQLQELRDCYHREEELKELMEGVSTDADRKIRSNLEDMHELTKSQEIVQEEKTQARLNELMQAHELELDQLRIENESTVKACMEDYKSVQGLLKDTVNTMNRQMEEERRQFTSEKERMAKDHEHKIAEIETENAEKQRQTLEELEHITKRQKIQLDEATESLEQRTIEVSDLRSKVKASDEIISAMKMDLDVTSKSLEDTTDKLNVTQAELQSKTTELVAKSITAKELKEKLDTISVELEATVANFESAQFTINDLTLANFETNRAKADLEVQKVETERKLVLKEEEIRQLALEMNERREHELEDQKNGLTDMFEEKLSHTIDVMNQERTEMIEKKDAEMTETLEKHAKSIEEWNERLVQQKAAAAEQQAFMQDQLDKMEEAKNLVKEKYESSLKVIQEKVNEIQGHLSTIQSLQNAIKALEADKADLFQKMVKIDDQIRGEMNDRFRREKMEMTQAWETMHATEMQNLRDTLTSHHHYELMTAIEKTETDYKEQITVLSTEHSIRTEEWENQKIELQDKMMGFEICIKMQSKAMVDLKEDHTRQIAKLIDDHAKLMEQERKNFEYELTAKETQLKVASTIALGNLEKRHAVILEELEAEHKRSMDDVKNTNTKNALAAKKDAENKLNTEIARLKAIHDQEMEAQELVATENLAKTILSMNMKRIGELKDLGDAHQLSVDALNTKILELNQEILRRTNVEEDLLKQVEGLEATISDLEDEIRQKKHEIAQLKERHEESLEAQYNELIREHEANITGLNEDHIQEAQKMITEFQHVQDFLKKQIANQLKLLEEADVKYINREPRDVDVAKIAELEEDIRRRKRKAHALMEELEYCKLELSNREANFNKIFNKNPLVGVIQPIGVGKDRKPPPKKSNSMSKLPPLPLYSPSMTPLPPALQSVPIARMATAAKSESF</sequence>
<gene>
    <name evidence="8" type="ORF">CcCBS67573_g03485</name>
</gene>
<dbReference type="Pfam" id="PF02297">
    <property type="entry name" value="COX6B"/>
    <property type="match status" value="1"/>
</dbReference>
<comment type="subcellular location">
    <subcellularLocation>
        <location evidence="1">Mitochondrion</location>
    </subcellularLocation>
</comment>
<dbReference type="EMBL" id="QEAP01000089">
    <property type="protein sequence ID" value="TPX75235.1"/>
    <property type="molecule type" value="Genomic_DNA"/>
</dbReference>
<dbReference type="Proteomes" id="UP000320333">
    <property type="component" value="Unassembled WGS sequence"/>
</dbReference>
<evidence type="ECO:0000256" key="5">
    <source>
        <dbReference type="SAM" id="Coils"/>
    </source>
</evidence>
<dbReference type="PANTHER" id="PTHR18870">
    <property type="entry name" value="PROTEIN TAG-278-RELATED"/>
    <property type="match status" value="1"/>
</dbReference>
<feature type="coiled-coil region" evidence="5">
    <location>
        <begin position="778"/>
        <end position="879"/>
    </location>
</feature>
<keyword evidence="2 5" id="KW-0175">Coiled coil</keyword>
<protein>
    <recommendedName>
        <fullName evidence="7">Protein FAM184A/B N-terminal domain-containing protein</fullName>
    </recommendedName>
</protein>
<evidence type="ECO:0000313" key="8">
    <source>
        <dbReference type="EMBL" id="TPX75235.1"/>
    </source>
</evidence>
<dbReference type="InterPro" id="IPR048280">
    <property type="entry name" value="COX6B-like"/>
</dbReference>
<evidence type="ECO:0000256" key="2">
    <source>
        <dbReference type="ARBA" id="ARBA00023054"/>
    </source>
</evidence>
<evidence type="ECO:0000256" key="6">
    <source>
        <dbReference type="SAM" id="MobiDB-lite"/>
    </source>
</evidence>
<evidence type="ECO:0000256" key="4">
    <source>
        <dbReference type="ARBA" id="ARBA00023157"/>
    </source>
</evidence>
<dbReference type="AlphaFoldDB" id="A0A507FHW3"/>
<dbReference type="InterPro" id="IPR039478">
    <property type="entry name" value="FAM184A/B_N"/>
</dbReference>
<accession>A0A507FHW3</accession>
<comment type="caution">
    <text evidence="8">The sequence shown here is derived from an EMBL/GenBank/DDBJ whole genome shotgun (WGS) entry which is preliminary data.</text>
</comment>